<feature type="non-terminal residue" evidence="2">
    <location>
        <position position="111"/>
    </location>
</feature>
<gene>
    <name evidence="2" type="primary">Nfu_g_1_009839</name>
</gene>
<feature type="non-terminal residue" evidence="2">
    <location>
        <position position="1"/>
    </location>
</feature>
<organism evidence="2">
    <name type="scientific">Nothobranchius kuhntae</name>
    <name type="common">Beira killifish</name>
    <dbReference type="NCBI Taxonomy" id="321403"/>
    <lineage>
        <taxon>Eukaryota</taxon>
        <taxon>Metazoa</taxon>
        <taxon>Chordata</taxon>
        <taxon>Craniata</taxon>
        <taxon>Vertebrata</taxon>
        <taxon>Euteleostomi</taxon>
        <taxon>Actinopterygii</taxon>
        <taxon>Neopterygii</taxon>
        <taxon>Teleostei</taxon>
        <taxon>Neoteleostei</taxon>
        <taxon>Acanthomorphata</taxon>
        <taxon>Ovalentaria</taxon>
        <taxon>Atherinomorphae</taxon>
        <taxon>Cyprinodontiformes</taxon>
        <taxon>Nothobranchiidae</taxon>
        <taxon>Nothobranchius</taxon>
    </lineage>
</organism>
<reference evidence="2" key="2">
    <citation type="submission" date="2016-06" db="EMBL/GenBank/DDBJ databases">
        <title>The genome of a short-lived fish provides insights into sex chromosome evolution and the genetic control of aging.</title>
        <authorList>
            <person name="Reichwald K."/>
            <person name="Felder M."/>
            <person name="Petzold A."/>
            <person name="Koch P."/>
            <person name="Groth M."/>
            <person name="Platzer M."/>
        </authorList>
    </citation>
    <scope>NUCLEOTIDE SEQUENCE</scope>
    <source>
        <tissue evidence="2">Brain</tissue>
    </source>
</reference>
<evidence type="ECO:0000256" key="1">
    <source>
        <dbReference type="SAM" id="MobiDB-lite"/>
    </source>
</evidence>
<evidence type="ECO:0000313" key="2">
    <source>
        <dbReference type="EMBL" id="SBR02444.1"/>
    </source>
</evidence>
<dbReference type="AlphaFoldDB" id="A0A1A8IYL5"/>
<feature type="region of interest" description="Disordered" evidence="1">
    <location>
        <begin position="56"/>
        <end position="96"/>
    </location>
</feature>
<dbReference type="EMBL" id="HAED01015999">
    <property type="protein sequence ID" value="SBR02444.1"/>
    <property type="molecule type" value="Transcribed_RNA"/>
</dbReference>
<proteinExistence type="predicted"/>
<reference evidence="2" key="1">
    <citation type="submission" date="2016-05" db="EMBL/GenBank/DDBJ databases">
        <authorList>
            <person name="Lavstsen T."/>
            <person name="Jespersen J.S."/>
        </authorList>
    </citation>
    <scope>NUCLEOTIDE SEQUENCE</scope>
    <source>
        <tissue evidence="2">Brain</tissue>
    </source>
</reference>
<sequence>PFTCRHKHTTRLASRVRKLCPSPCFCTRHNILTQGLMQKPDCCMFTMNKVQSSHVKQRNVHAEAPAGQRRTRVSSLLLPSAGRSRAEPRSTGGDRCCNARLKQSWKRNKQK</sequence>
<name>A0A1A8IYL5_NOTKU</name>
<accession>A0A1A8IYL5</accession>
<protein>
    <submittedName>
        <fullName evidence="2">Uncharacterized protein</fullName>
    </submittedName>
</protein>